<accession>A0A498CY78</accession>
<gene>
    <name evidence="2" type="ORF">D4A47_00905</name>
</gene>
<feature type="transmembrane region" description="Helical" evidence="1">
    <location>
        <begin position="6"/>
        <end position="26"/>
    </location>
</feature>
<evidence type="ECO:0000313" key="3">
    <source>
        <dbReference type="Proteomes" id="UP000276301"/>
    </source>
</evidence>
<comment type="caution">
    <text evidence="2">The sequence shown here is derived from an EMBL/GenBank/DDBJ whole genome shotgun (WGS) entry which is preliminary data.</text>
</comment>
<keyword evidence="3" id="KW-1185">Reference proteome</keyword>
<protein>
    <recommendedName>
        <fullName evidence="4">Stage III sporulation protein AF</fullName>
    </recommendedName>
</protein>
<dbReference type="RefSeq" id="WP_121585660.1">
    <property type="nucleotide sequence ID" value="NZ_RCHT01000001.1"/>
</dbReference>
<dbReference type="Proteomes" id="UP000276301">
    <property type="component" value="Unassembled WGS sequence"/>
</dbReference>
<organism evidence="2 3">
    <name type="scientific">Anaerotruncus massiliensis</name>
    <name type="common">ex Liu et al. 2021</name>
    <dbReference type="NCBI Taxonomy" id="2321404"/>
    <lineage>
        <taxon>Bacteria</taxon>
        <taxon>Bacillati</taxon>
        <taxon>Bacillota</taxon>
        <taxon>Clostridia</taxon>
        <taxon>Eubacteriales</taxon>
        <taxon>Oscillospiraceae</taxon>
        <taxon>Anaerotruncus</taxon>
    </lineage>
</organism>
<proteinExistence type="predicted"/>
<sequence>MDSVRQWAFGICAAAIACALAQLILPKSSMQRVFNITCGVFFLGCLLSPIVLPSASVELTPPESIQRQIEEKAGRLESAVEEGAQERATESVRLEAMRALRDMGVSYNKIYINVHDDGQGGISISECEVELDRSYLPRHDEIRAALTERLGVRVLIGYDDKGVTS</sequence>
<dbReference type="AlphaFoldDB" id="A0A498CY78"/>
<keyword evidence="1" id="KW-1133">Transmembrane helix</keyword>
<name>A0A498CY78_9FIRM</name>
<dbReference type="EMBL" id="RCHT01000001">
    <property type="protein sequence ID" value="RLL14573.1"/>
    <property type="molecule type" value="Genomic_DNA"/>
</dbReference>
<evidence type="ECO:0008006" key="4">
    <source>
        <dbReference type="Google" id="ProtNLM"/>
    </source>
</evidence>
<keyword evidence="1" id="KW-0812">Transmembrane</keyword>
<evidence type="ECO:0000256" key="1">
    <source>
        <dbReference type="SAM" id="Phobius"/>
    </source>
</evidence>
<reference evidence="2 3" key="1">
    <citation type="submission" date="2018-10" db="EMBL/GenBank/DDBJ databases">
        <title>Anaerotruncus faecis sp. nov., isolated from human feces.</title>
        <authorList>
            <person name="Wang Y.-J."/>
        </authorList>
    </citation>
    <scope>NUCLEOTIDE SEQUENCE [LARGE SCALE GENOMIC DNA]</scope>
    <source>
        <strain evidence="2 3">22A2-44</strain>
    </source>
</reference>
<feature type="transmembrane region" description="Helical" evidence="1">
    <location>
        <begin position="33"/>
        <end position="52"/>
    </location>
</feature>
<evidence type="ECO:0000313" key="2">
    <source>
        <dbReference type="EMBL" id="RLL14573.1"/>
    </source>
</evidence>
<keyword evidence="1" id="KW-0472">Membrane</keyword>
<dbReference type="PROSITE" id="PS51257">
    <property type="entry name" value="PROKAR_LIPOPROTEIN"/>
    <property type="match status" value="1"/>
</dbReference>